<feature type="region of interest" description="Disordered" evidence="1">
    <location>
        <begin position="190"/>
        <end position="210"/>
    </location>
</feature>
<feature type="non-terminal residue" evidence="2">
    <location>
        <position position="210"/>
    </location>
</feature>
<sequence length="210" mass="22529">DRHRFSCDLRSRACARGYRAGARAGATDCRYRRGRCARGRRRPGLDLPNRRRINACDLWRPRRRAPRPDDPARLLQRLRSRRPAAAAGPGGHPARAPLRPGRCHGGSRAGRHPRAGGCRAATGKRASRCTRSAGQAVFRNAEPTAPARARAGQPALSRPDFGRCRSARGAACCRALGGAVAPAWGLPARLPAASTRNGSGRPRASARACL</sequence>
<evidence type="ECO:0000256" key="1">
    <source>
        <dbReference type="SAM" id="MobiDB-lite"/>
    </source>
</evidence>
<name>A0A6J4KUR2_9GAMM</name>
<dbReference type="AlphaFoldDB" id="A0A6J4KUR2"/>
<accession>A0A6J4KUR2</accession>
<reference evidence="2" key="1">
    <citation type="submission" date="2020-02" db="EMBL/GenBank/DDBJ databases">
        <authorList>
            <person name="Meier V. D."/>
        </authorList>
    </citation>
    <scope>NUCLEOTIDE SEQUENCE</scope>
    <source>
        <strain evidence="2">AVDCRST_MAG71</strain>
    </source>
</reference>
<feature type="non-terminal residue" evidence="2">
    <location>
        <position position="1"/>
    </location>
</feature>
<organism evidence="2">
    <name type="scientific">uncultured Lysobacter sp</name>
    <dbReference type="NCBI Taxonomy" id="271060"/>
    <lineage>
        <taxon>Bacteria</taxon>
        <taxon>Pseudomonadati</taxon>
        <taxon>Pseudomonadota</taxon>
        <taxon>Gammaproteobacteria</taxon>
        <taxon>Lysobacterales</taxon>
        <taxon>Lysobacteraceae</taxon>
        <taxon>Lysobacter</taxon>
        <taxon>environmental samples</taxon>
    </lineage>
</organism>
<dbReference type="EMBL" id="CADCUA010000255">
    <property type="protein sequence ID" value="CAA9314834.1"/>
    <property type="molecule type" value="Genomic_DNA"/>
</dbReference>
<feature type="region of interest" description="Disordered" evidence="1">
    <location>
        <begin position="81"/>
        <end position="132"/>
    </location>
</feature>
<gene>
    <name evidence="2" type="ORF">AVDCRST_MAG71-928</name>
</gene>
<proteinExistence type="predicted"/>
<evidence type="ECO:0000313" key="2">
    <source>
        <dbReference type="EMBL" id="CAA9314834.1"/>
    </source>
</evidence>
<protein>
    <submittedName>
        <fullName evidence="2">High frequency lysogenization protein HflD</fullName>
    </submittedName>
</protein>
<feature type="compositionally biased region" description="Low complexity" evidence="1">
    <location>
        <begin position="83"/>
        <end position="100"/>
    </location>
</feature>